<dbReference type="InterPro" id="IPR019533">
    <property type="entry name" value="Peptidase_S26"/>
</dbReference>
<sequence length="168" mass="18413">MTSMSRLSLRRTWLRLGAAAGIIGLAGFTSWAGGHQHAYYLSINWTDSLPNWAFLVVRGTEPRRGDLIEFIPPENAFYQDVAFVKRVVAVPGDKVACHGRQFLIDGMVVATAKQTSQSGVPLERGPCGVVPDGHVFVLTPHPDGFDSRYKEIGYVALNRVRGVAHPIL</sequence>
<dbReference type="GO" id="GO:0004252">
    <property type="term" value="F:serine-type endopeptidase activity"/>
    <property type="evidence" value="ECO:0007669"/>
    <property type="project" value="InterPro"/>
</dbReference>
<evidence type="ECO:0000313" key="5">
    <source>
        <dbReference type="Proteomes" id="UP000536835"/>
    </source>
</evidence>
<evidence type="ECO:0000259" key="3">
    <source>
        <dbReference type="Pfam" id="PF10502"/>
    </source>
</evidence>
<dbReference type="RefSeq" id="WP_173200973.1">
    <property type="nucleotide sequence ID" value="NZ_JABFCX010000003.1"/>
</dbReference>
<comment type="caution">
    <text evidence="4">The sequence shown here is derived from an EMBL/GenBank/DDBJ whole genome shotgun (WGS) entry which is preliminary data.</text>
</comment>
<dbReference type="AlphaFoldDB" id="A0A7Y3W6M1"/>
<dbReference type="GO" id="GO:0016020">
    <property type="term" value="C:membrane"/>
    <property type="evidence" value="ECO:0007669"/>
    <property type="project" value="UniProtKB-SubCell"/>
</dbReference>
<dbReference type="NCBIfam" id="TIGR02227">
    <property type="entry name" value="sigpep_I_bact"/>
    <property type="match status" value="1"/>
</dbReference>
<protein>
    <recommendedName>
        <fullName evidence="1 2">Signal peptidase I</fullName>
        <ecNumber evidence="2">3.4.21.89</ecNumber>
    </recommendedName>
</protein>
<dbReference type="SUPFAM" id="SSF51306">
    <property type="entry name" value="LexA/Signal peptidase"/>
    <property type="match status" value="1"/>
</dbReference>
<organism evidence="4 5">
    <name type="scientific">Parvularcula mediterranea</name>
    <dbReference type="NCBI Taxonomy" id="2732508"/>
    <lineage>
        <taxon>Bacteria</taxon>
        <taxon>Pseudomonadati</taxon>
        <taxon>Pseudomonadota</taxon>
        <taxon>Alphaproteobacteria</taxon>
        <taxon>Parvularculales</taxon>
        <taxon>Parvularculaceae</taxon>
        <taxon>Parvularcula</taxon>
    </lineage>
</organism>
<dbReference type="Gene3D" id="2.10.109.10">
    <property type="entry name" value="Umud Fragment, subunit A"/>
    <property type="match status" value="1"/>
</dbReference>
<name>A0A7Y3W6M1_9PROT</name>
<dbReference type="InterPro" id="IPR036286">
    <property type="entry name" value="LexA/Signal_pep-like_sf"/>
</dbReference>
<accession>A0A7Y3W6M1</accession>
<evidence type="ECO:0000256" key="1">
    <source>
        <dbReference type="ARBA" id="ARBA00019232"/>
    </source>
</evidence>
<comment type="subcellular location">
    <subcellularLocation>
        <location evidence="2">Membrane</location>
        <topology evidence="2">Single-pass type II membrane protein</topology>
    </subcellularLocation>
</comment>
<gene>
    <name evidence="4" type="primary">lepB</name>
    <name evidence="4" type="ORF">HK107_14285</name>
</gene>
<proteinExistence type="inferred from homology"/>
<dbReference type="EC" id="3.4.21.89" evidence="2"/>
<dbReference type="Proteomes" id="UP000536835">
    <property type="component" value="Unassembled WGS sequence"/>
</dbReference>
<keyword evidence="2 4" id="KW-0378">Hydrolase</keyword>
<reference evidence="4 5" key="1">
    <citation type="submission" date="2020-05" db="EMBL/GenBank/DDBJ databases">
        <title>Parvularcula mediterraneae sp. nov., isolated from polypropylene straw from shallow seawater of the seashore of Laganas in Zakynthos island, Greece.</title>
        <authorList>
            <person name="Szabo I."/>
            <person name="Al-Omari J."/>
            <person name="Rado J."/>
            <person name="Szerdahelyi G.S."/>
        </authorList>
    </citation>
    <scope>NUCLEOTIDE SEQUENCE [LARGE SCALE GENOMIC DNA]</scope>
    <source>
        <strain evidence="4 5">ZS-1/3</strain>
    </source>
</reference>
<evidence type="ECO:0000313" key="4">
    <source>
        <dbReference type="EMBL" id="NNU17497.1"/>
    </source>
</evidence>
<dbReference type="EMBL" id="JABFCX010000003">
    <property type="protein sequence ID" value="NNU17497.1"/>
    <property type="molecule type" value="Genomic_DNA"/>
</dbReference>
<keyword evidence="2" id="KW-0645">Protease</keyword>
<feature type="domain" description="Peptidase S26" evidence="3">
    <location>
        <begin position="18"/>
        <end position="165"/>
    </location>
</feature>
<comment type="similarity">
    <text evidence="2">Belongs to the peptidase S26 family.</text>
</comment>
<comment type="catalytic activity">
    <reaction evidence="2">
        <text>Cleavage of hydrophobic, N-terminal signal or leader sequences from secreted and periplasmic proteins.</text>
        <dbReference type="EC" id="3.4.21.89"/>
    </reaction>
</comment>
<dbReference type="GO" id="GO:0009003">
    <property type="term" value="F:signal peptidase activity"/>
    <property type="evidence" value="ECO:0007669"/>
    <property type="project" value="UniProtKB-EC"/>
</dbReference>
<dbReference type="GO" id="GO:0006465">
    <property type="term" value="P:signal peptide processing"/>
    <property type="evidence" value="ECO:0007669"/>
    <property type="project" value="InterPro"/>
</dbReference>
<dbReference type="Pfam" id="PF10502">
    <property type="entry name" value="Peptidase_S26"/>
    <property type="match status" value="1"/>
</dbReference>
<keyword evidence="5" id="KW-1185">Reference proteome</keyword>
<dbReference type="InterPro" id="IPR000223">
    <property type="entry name" value="Pept_S26A_signal_pept_1"/>
</dbReference>
<evidence type="ECO:0000256" key="2">
    <source>
        <dbReference type="RuleBase" id="RU362042"/>
    </source>
</evidence>